<evidence type="ECO:0000256" key="1">
    <source>
        <dbReference type="ARBA" id="ARBA00004141"/>
    </source>
</evidence>
<organism evidence="10 11">
    <name type="scientific">Candidatus Yanofskybacteria bacterium RIFCSPHIGHO2_02_FULL_41_11</name>
    <dbReference type="NCBI Taxonomy" id="1802675"/>
    <lineage>
        <taxon>Bacteria</taxon>
        <taxon>Candidatus Yanofskyibacteriota</taxon>
    </lineage>
</organism>
<keyword evidence="7" id="KW-0413">Isomerase</keyword>
<comment type="subcellular location">
    <subcellularLocation>
        <location evidence="1">Membrane</location>
        <topology evidence="1">Multi-pass membrane protein</topology>
    </subcellularLocation>
</comment>
<evidence type="ECO:0000313" key="10">
    <source>
        <dbReference type="EMBL" id="OGN09831.1"/>
    </source>
</evidence>
<keyword evidence="3 8" id="KW-0812">Transmembrane</keyword>
<keyword evidence="4" id="KW-0125">Carotenoid biosynthesis</keyword>
<feature type="transmembrane region" description="Helical" evidence="8">
    <location>
        <begin position="93"/>
        <end position="110"/>
    </location>
</feature>
<reference evidence="10 11" key="1">
    <citation type="journal article" date="2016" name="Nat. Commun.">
        <title>Thousands of microbial genomes shed light on interconnected biogeochemical processes in an aquifer system.</title>
        <authorList>
            <person name="Anantharaman K."/>
            <person name="Brown C.T."/>
            <person name="Hug L.A."/>
            <person name="Sharon I."/>
            <person name="Castelle C.J."/>
            <person name="Probst A.J."/>
            <person name="Thomas B.C."/>
            <person name="Singh A."/>
            <person name="Wilkins M.J."/>
            <person name="Karaoz U."/>
            <person name="Brodie E.L."/>
            <person name="Williams K.H."/>
            <person name="Hubbard S.S."/>
            <person name="Banfield J.F."/>
        </authorList>
    </citation>
    <scope>NUCLEOTIDE SEQUENCE [LARGE SCALE GENOMIC DNA]</scope>
</reference>
<accession>A0A1F8F9H1</accession>
<feature type="domain" description="Lycopene cyclase" evidence="9">
    <location>
        <begin position="19"/>
        <end position="55"/>
    </location>
</feature>
<evidence type="ECO:0000259" key="9">
    <source>
        <dbReference type="Pfam" id="PF18916"/>
    </source>
</evidence>
<dbReference type="InterPro" id="IPR017825">
    <property type="entry name" value="Lycopene_cyclase_dom"/>
</dbReference>
<dbReference type="GO" id="GO:0016020">
    <property type="term" value="C:membrane"/>
    <property type="evidence" value="ECO:0007669"/>
    <property type="project" value="UniProtKB-SubCell"/>
</dbReference>
<protein>
    <recommendedName>
        <fullName evidence="9">Lycopene cyclase domain-containing protein</fullName>
    </recommendedName>
</protein>
<dbReference type="GO" id="GO:0045436">
    <property type="term" value="F:lycopene beta cyclase activity"/>
    <property type="evidence" value="ECO:0007669"/>
    <property type="project" value="UniProtKB-ARBA"/>
</dbReference>
<proteinExistence type="predicted"/>
<evidence type="ECO:0000256" key="4">
    <source>
        <dbReference type="ARBA" id="ARBA00022746"/>
    </source>
</evidence>
<gene>
    <name evidence="10" type="ORF">A3J46_00370</name>
</gene>
<evidence type="ECO:0000256" key="3">
    <source>
        <dbReference type="ARBA" id="ARBA00022692"/>
    </source>
</evidence>
<feature type="domain" description="Lycopene cyclase" evidence="9">
    <location>
        <begin position="91"/>
        <end position="182"/>
    </location>
</feature>
<dbReference type="GO" id="GO:0016117">
    <property type="term" value="P:carotenoid biosynthetic process"/>
    <property type="evidence" value="ECO:0007669"/>
    <property type="project" value="UniProtKB-KW"/>
</dbReference>
<dbReference type="EMBL" id="MGJP01000025">
    <property type="protein sequence ID" value="OGN09831.1"/>
    <property type="molecule type" value="Genomic_DNA"/>
</dbReference>
<feature type="transmembrane region" description="Helical" evidence="8">
    <location>
        <begin position="39"/>
        <end position="57"/>
    </location>
</feature>
<evidence type="ECO:0000256" key="6">
    <source>
        <dbReference type="ARBA" id="ARBA00023136"/>
    </source>
</evidence>
<dbReference type="Proteomes" id="UP000177167">
    <property type="component" value="Unassembled WGS sequence"/>
</dbReference>
<dbReference type="AlphaFoldDB" id="A0A1F8F9H1"/>
<feature type="transmembrane region" description="Helical" evidence="8">
    <location>
        <begin position="69"/>
        <end position="87"/>
    </location>
</feature>
<evidence type="ECO:0000256" key="2">
    <source>
        <dbReference type="ARBA" id="ARBA00004829"/>
    </source>
</evidence>
<evidence type="ECO:0000256" key="8">
    <source>
        <dbReference type="SAM" id="Phobius"/>
    </source>
</evidence>
<sequence>MTITSQFTSVGELTVPGYWHPPTLFNLGFITGGLSIEDALFSFLVGGIATVIYEVVFNSSIKLKVHHRHHLGAFLFGFIFSAAFAFIYKPNPIYALIAFGLSGAIFLCVVRRDLILHSLFGGVLFMLLYFFNFLIFNSWFPYFVDSYYNLKNISGIMVLSVPFEELLYALSFGMLWAPVYEYEHGLKNKK</sequence>
<dbReference type="GO" id="GO:0016872">
    <property type="term" value="F:intramolecular lyase activity"/>
    <property type="evidence" value="ECO:0007669"/>
    <property type="project" value="InterPro"/>
</dbReference>
<name>A0A1F8F9H1_9BACT</name>
<keyword evidence="5 8" id="KW-1133">Transmembrane helix</keyword>
<keyword evidence="6 8" id="KW-0472">Membrane</keyword>
<evidence type="ECO:0000313" key="11">
    <source>
        <dbReference type="Proteomes" id="UP000177167"/>
    </source>
</evidence>
<feature type="transmembrane region" description="Helical" evidence="8">
    <location>
        <begin position="122"/>
        <end position="144"/>
    </location>
</feature>
<evidence type="ECO:0000256" key="7">
    <source>
        <dbReference type="ARBA" id="ARBA00023235"/>
    </source>
</evidence>
<comment type="pathway">
    <text evidence="2">Carotenoid biosynthesis.</text>
</comment>
<evidence type="ECO:0000256" key="5">
    <source>
        <dbReference type="ARBA" id="ARBA00022989"/>
    </source>
</evidence>
<dbReference type="Pfam" id="PF18916">
    <property type="entry name" value="Lycopene_cyc"/>
    <property type="match status" value="2"/>
</dbReference>
<feature type="transmembrane region" description="Helical" evidence="8">
    <location>
        <begin position="156"/>
        <end position="180"/>
    </location>
</feature>
<comment type="caution">
    <text evidence="10">The sequence shown here is derived from an EMBL/GenBank/DDBJ whole genome shotgun (WGS) entry which is preliminary data.</text>
</comment>